<name>A0A365YSW2_9PROT</name>
<comment type="caution">
    <text evidence="1">The sequence shown here is derived from an EMBL/GenBank/DDBJ whole genome shotgun (WGS) entry which is preliminary data.</text>
</comment>
<sequence>MAKLFAKSFRRSRLFEKRRHPETFVILSGGCFRTLSPMLTKAASLMRGAFRDRLSALTVTGPMPQRPAASGHRDKCPACFPVPTCCHPERCGHDP</sequence>
<dbReference type="EMBL" id="QEXL01000015">
    <property type="protein sequence ID" value="RBM05890.1"/>
    <property type="molecule type" value="Genomic_DNA"/>
</dbReference>
<dbReference type="AlphaFoldDB" id="A0A365YSW2"/>
<gene>
    <name evidence="1" type="ORF">NJLHNGOC_11475</name>
</gene>
<protein>
    <submittedName>
        <fullName evidence="1">Uncharacterized protein</fullName>
    </submittedName>
</protein>
<evidence type="ECO:0000313" key="2">
    <source>
        <dbReference type="Proteomes" id="UP000252680"/>
    </source>
</evidence>
<proteinExistence type="predicted"/>
<reference evidence="1 2" key="1">
    <citation type="submission" date="2018-05" db="EMBL/GenBank/DDBJ databases">
        <title>Komagataeibacter cocois sp. nov., for a novel cellulose- producing strain isolated from coconut milk.</title>
        <authorList>
            <person name="Liu L."/>
            <person name="Wang Y."/>
            <person name="Liu S."/>
            <person name="Bi J."/>
            <person name="Chen H."/>
            <person name="Deng J."/>
            <person name="Zhang C."/>
            <person name="Hu Q."/>
            <person name="Li C."/>
        </authorList>
    </citation>
    <scope>NUCLEOTIDE SEQUENCE [LARGE SCALE GENOMIC DNA]</scope>
    <source>
        <strain evidence="1 2">WE7</strain>
    </source>
</reference>
<keyword evidence="2" id="KW-1185">Reference proteome</keyword>
<dbReference type="Proteomes" id="UP000252680">
    <property type="component" value="Unassembled WGS sequence"/>
</dbReference>
<dbReference type="OrthoDB" id="7285033at2"/>
<accession>A0A365YSW2</accession>
<organism evidence="1 2">
    <name type="scientific">Novacetimonas cocois</name>
    <dbReference type="NCBI Taxonomy" id="1747507"/>
    <lineage>
        <taxon>Bacteria</taxon>
        <taxon>Pseudomonadati</taxon>
        <taxon>Pseudomonadota</taxon>
        <taxon>Alphaproteobacteria</taxon>
        <taxon>Acetobacterales</taxon>
        <taxon>Acetobacteraceae</taxon>
        <taxon>Novacetimonas</taxon>
    </lineage>
</organism>
<evidence type="ECO:0000313" key="1">
    <source>
        <dbReference type="EMBL" id="RBM05890.1"/>
    </source>
</evidence>